<reference evidence="1 2" key="1">
    <citation type="submission" date="2019-11" db="EMBL/GenBank/DDBJ databases">
        <title>Isolation of a new High Light Tolerant Cyanobacteria.</title>
        <authorList>
            <person name="Dobson Z."/>
            <person name="Vaughn N."/>
            <person name="Vaughn M."/>
            <person name="Fromme P."/>
            <person name="Mazor Y."/>
        </authorList>
    </citation>
    <scope>NUCLEOTIDE SEQUENCE [LARGE SCALE GENOMIC DNA]</scope>
    <source>
        <strain evidence="1 2">0216</strain>
    </source>
</reference>
<evidence type="ECO:0000313" key="1">
    <source>
        <dbReference type="EMBL" id="MTF37545.1"/>
    </source>
</evidence>
<comment type="caution">
    <text evidence="1">The sequence shown here is derived from an EMBL/GenBank/DDBJ whole genome shotgun (WGS) entry which is preliminary data.</text>
</comment>
<sequence length="94" mass="11192">MLHITIGIQELLADNRHFALIIKHIAEAITTETIMNDELLRDFQVWTVKDNYLYCQADKDEPQRFKMRTLFIPNLKFYCCFNGIGYTLMLPEEY</sequence>
<gene>
    <name evidence="1" type="ORF">GGC33_01160</name>
</gene>
<dbReference type="Proteomes" id="UP000437131">
    <property type="component" value="Unassembled WGS sequence"/>
</dbReference>
<evidence type="ECO:0000313" key="2">
    <source>
        <dbReference type="Proteomes" id="UP000437131"/>
    </source>
</evidence>
<dbReference type="AlphaFoldDB" id="A0A844GTF1"/>
<accession>A0A844GTF1</accession>
<organism evidence="1 2">
    <name type="scientific">Cyanobacterium aponinum 0216</name>
    <dbReference type="NCBI Taxonomy" id="2676140"/>
    <lineage>
        <taxon>Bacteria</taxon>
        <taxon>Bacillati</taxon>
        <taxon>Cyanobacteriota</taxon>
        <taxon>Cyanophyceae</taxon>
        <taxon>Oscillatoriophycideae</taxon>
        <taxon>Chroococcales</taxon>
        <taxon>Geminocystaceae</taxon>
        <taxon>Cyanobacterium</taxon>
    </lineage>
</organism>
<proteinExistence type="predicted"/>
<dbReference type="RefSeq" id="WP_099435062.1">
    <property type="nucleotide sequence ID" value="NZ_WMIA01000001.1"/>
</dbReference>
<dbReference type="EMBL" id="WMIA01000001">
    <property type="protein sequence ID" value="MTF37545.1"/>
    <property type="molecule type" value="Genomic_DNA"/>
</dbReference>
<name>A0A844GTF1_9CHRO</name>
<protein>
    <submittedName>
        <fullName evidence="1">Uncharacterized protein</fullName>
    </submittedName>
</protein>